<dbReference type="InterPro" id="IPR010730">
    <property type="entry name" value="HET"/>
</dbReference>
<sequence length="1153" mass="128963">MIRLINMETLKLETFSGKKVPKYAILSHTWGTDSEELTFDDLRKGITDKPGIGTIKFKGCCDLVIKENIKEEKENKMKHVWIDTCCIDKSSSSELQEAINAMFDWYANASVCYAYLSDVPQDDKLPSDSESKFFTSRWFSRGWTLQELLAPKEVRFYNAEWKPIGDKIELSRTIEKITGISWLVLKGIDKIHNASVAQRMSWAARRETTRPEDLAYCLLGIFDIHMSMLYPEGGKNAFFRLQDLIMKKTGDDSILAWDHSEPPNPQDRTIGDEIFAVSPAYFANSGKIVARKPERIFSEINVLGGRLGINLPLHIAESGELFGLLNCGPKSTKEGIQCVGIPLAKATSGAPNEYIRPKKRSLRLCPAPAPDSSTQWIQIKKDGQKDTTADQQCWLYEDASFAKFHLELMEVHPSSWWDKKKGMISGMDSDDTAINRILMRCRYCKPESKTEYPDFLFILELSQPGSNAKHLFHTAICRRDAPLPELAEQFRPELPNISGYASNGIFNLHITLDSEDGGDRMSLTPGEAPDSHDTINASSETEKLAAVAQFTKLLRSRKLGKAKEERLRIDTEARRRRLQFVKEQRQTVDDEIKKLEARRAMLIEEEQDKSNEMNDLAEEQTQARKLQDDLFKELEAAHQRLRSVEPIEYSEVKLNDFDVDENDSEAQRKDEDVGRTLLREAIKNGDVEAMKMLLAGSDDEDAASNYSWLVLTSASFRGDADTVGGLLANNKVDPDSRDIRAGRTALGWASENGHADVVKLLLDTNRVNVNAQDVNGATPLHLASGRGHTSVMKLLVDRNDTDLNPRDVNGKTPLQWASEGDWGDARQLLLDRGAPNVYQQTLQGYGGSIEGVAFSHDSALIASGSSDYTVRILDRITGRWQKTLEGHNGIVNAVAFSHDSTLIASASNDSAIRVWNTTTGRCQQMLRGPRSDITMEAVAFSHDSKLIISGSSDAIFKVWDVTTGKLSRSLMGHNATIYAVAFSHNSYLMISASRDGVVIMWNDDKRTYRMIEPNTASLSRLNISEMSMYFCHFCTTSADGAVRVGSTENGQRQQISHDHDASPTLSVIVASGSLNETRKLWGLGTRICKQLIGSKGAAVRAIAFSHDLNFVVCGLSDGTIQIWDKWLSSYASNENSRHSEEQSEERHLELRDQ</sequence>
<dbReference type="SMART" id="SM00248">
    <property type="entry name" value="ANK"/>
    <property type="match status" value="5"/>
</dbReference>
<dbReference type="InterPro" id="IPR002110">
    <property type="entry name" value="Ankyrin_rpt"/>
</dbReference>
<feature type="repeat" description="WD" evidence="4">
    <location>
        <begin position="970"/>
        <end position="1002"/>
    </location>
</feature>
<dbReference type="PROSITE" id="PS00678">
    <property type="entry name" value="WD_REPEATS_1"/>
    <property type="match status" value="1"/>
</dbReference>
<keyword evidence="3" id="KW-0040">ANK repeat</keyword>
<feature type="repeat" description="ANK" evidence="3">
    <location>
        <begin position="775"/>
        <end position="799"/>
    </location>
</feature>
<evidence type="ECO:0000256" key="5">
    <source>
        <dbReference type="SAM" id="Coils"/>
    </source>
</evidence>
<feature type="repeat" description="WD" evidence="4">
    <location>
        <begin position="842"/>
        <end position="874"/>
    </location>
</feature>
<feature type="coiled-coil region" evidence="5">
    <location>
        <begin position="578"/>
        <end position="629"/>
    </location>
</feature>
<name>A0AAE1J1K9_9HYPO</name>
<evidence type="ECO:0000259" key="7">
    <source>
        <dbReference type="Pfam" id="PF06985"/>
    </source>
</evidence>
<feature type="repeat" description="ANK" evidence="3">
    <location>
        <begin position="741"/>
        <end position="763"/>
    </location>
</feature>
<feature type="domain" description="Heterokaryon incompatibility" evidence="7">
    <location>
        <begin position="23"/>
        <end position="125"/>
    </location>
</feature>
<keyword evidence="2" id="KW-0677">Repeat</keyword>
<feature type="repeat" description="WD" evidence="4">
    <location>
        <begin position="884"/>
        <end position="925"/>
    </location>
</feature>
<dbReference type="PRINTS" id="PR00320">
    <property type="entry name" value="GPROTEINBRPT"/>
</dbReference>
<evidence type="ECO:0000256" key="3">
    <source>
        <dbReference type="PROSITE-ProRule" id="PRU00023"/>
    </source>
</evidence>
<evidence type="ECO:0000256" key="2">
    <source>
        <dbReference type="ARBA" id="ARBA00022737"/>
    </source>
</evidence>
<comment type="caution">
    <text evidence="8">The sequence shown here is derived from an EMBL/GenBank/DDBJ whole genome shotgun (WGS) entry which is preliminary data.</text>
</comment>
<dbReference type="PROSITE" id="PS50294">
    <property type="entry name" value="WD_REPEATS_REGION"/>
    <property type="match status" value="3"/>
</dbReference>
<dbReference type="Pfam" id="PF06985">
    <property type="entry name" value="HET"/>
    <property type="match status" value="1"/>
</dbReference>
<dbReference type="PROSITE" id="PS50088">
    <property type="entry name" value="ANK_REPEAT"/>
    <property type="match status" value="2"/>
</dbReference>
<evidence type="ECO:0000256" key="4">
    <source>
        <dbReference type="PROSITE-ProRule" id="PRU00221"/>
    </source>
</evidence>
<dbReference type="Pfam" id="PF12796">
    <property type="entry name" value="Ank_2"/>
    <property type="match status" value="1"/>
</dbReference>
<gene>
    <name evidence="8" type="ORF">Triagg1_9648</name>
</gene>
<keyword evidence="5" id="KW-0175">Coiled coil</keyword>
<dbReference type="PROSITE" id="PS50297">
    <property type="entry name" value="ANK_REP_REGION"/>
    <property type="match status" value="2"/>
</dbReference>
<dbReference type="InterPro" id="IPR019775">
    <property type="entry name" value="WD40_repeat_CS"/>
</dbReference>
<dbReference type="InterPro" id="IPR036770">
    <property type="entry name" value="Ankyrin_rpt-contain_sf"/>
</dbReference>
<dbReference type="PROSITE" id="PS50082">
    <property type="entry name" value="WD_REPEATS_2"/>
    <property type="match status" value="5"/>
</dbReference>
<proteinExistence type="predicted"/>
<dbReference type="PANTHER" id="PTHR10622:SF10">
    <property type="entry name" value="HET DOMAIN-CONTAINING PROTEIN"/>
    <property type="match status" value="1"/>
</dbReference>
<dbReference type="EMBL" id="JAWRVG010000057">
    <property type="protein sequence ID" value="KAK4062778.1"/>
    <property type="molecule type" value="Genomic_DNA"/>
</dbReference>
<dbReference type="CDD" id="cd00200">
    <property type="entry name" value="WD40"/>
    <property type="match status" value="1"/>
</dbReference>
<feature type="repeat" description="WD" evidence="4">
    <location>
        <begin position="1092"/>
        <end position="1124"/>
    </location>
</feature>
<dbReference type="Gene3D" id="2.130.10.10">
    <property type="entry name" value="YVTN repeat-like/Quinoprotein amine dehydrogenase"/>
    <property type="match status" value="2"/>
</dbReference>
<dbReference type="InterPro" id="IPR020472">
    <property type="entry name" value="WD40_PAC1"/>
</dbReference>
<dbReference type="SUPFAM" id="SSF48403">
    <property type="entry name" value="Ankyrin repeat"/>
    <property type="match status" value="1"/>
</dbReference>
<keyword evidence="9" id="KW-1185">Reference proteome</keyword>
<dbReference type="SUPFAM" id="SSF50978">
    <property type="entry name" value="WD40 repeat-like"/>
    <property type="match status" value="1"/>
</dbReference>
<dbReference type="SMART" id="SM00320">
    <property type="entry name" value="WD40"/>
    <property type="match status" value="5"/>
</dbReference>
<evidence type="ECO:0000313" key="9">
    <source>
        <dbReference type="Proteomes" id="UP001273209"/>
    </source>
</evidence>
<evidence type="ECO:0000256" key="1">
    <source>
        <dbReference type="ARBA" id="ARBA00022574"/>
    </source>
</evidence>
<dbReference type="InterPro" id="IPR036322">
    <property type="entry name" value="WD40_repeat_dom_sf"/>
</dbReference>
<dbReference type="InterPro" id="IPR001680">
    <property type="entry name" value="WD40_rpt"/>
</dbReference>
<dbReference type="PANTHER" id="PTHR10622">
    <property type="entry name" value="HET DOMAIN-CONTAINING PROTEIN"/>
    <property type="match status" value="1"/>
</dbReference>
<organism evidence="8 9">
    <name type="scientific">Trichoderma aggressivum f. europaeum</name>
    <dbReference type="NCBI Taxonomy" id="173218"/>
    <lineage>
        <taxon>Eukaryota</taxon>
        <taxon>Fungi</taxon>
        <taxon>Dikarya</taxon>
        <taxon>Ascomycota</taxon>
        <taxon>Pezizomycotina</taxon>
        <taxon>Sordariomycetes</taxon>
        <taxon>Hypocreomycetidae</taxon>
        <taxon>Hypocreales</taxon>
        <taxon>Hypocreaceae</taxon>
        <taxon>Trichoderma</taxon>
    </lineage>
</organism>
<keyword evidence="1 4" id="KW-0853">WD repeat</keyword>
<dbReference type="Pfam" id="PF00400">
    <property type="entry name" value="WD40"/>
    <property type="match status" value="5"/>
</dbReference>
<feature type="region of interest" description="Disordered" evidence="6">
    <location>
        <begin position="1134"/>
        <end position="1153"/>
    </location>
</feature>
<dbReference type="Proteomes" id="UP001273209">
    <property type="component" value="Unassembled WGS sequence"/>
</dbReference>
<reference evidence="8" key="1">
    <citation type="submission" date="2023-11" db="EMBL/GenBank/DDBJ databases">
        <title>The genome sequences of three competitors of mushroom-forming fungi.</title>
        <authorList>
            <person name="Beijen E."/>
            <person name="Ohm R.A."/>
        </authorList>
    </citation>
    <scope>NUCLEOTIDE SEQUENCE</scope>
    <source>
        <strain evidence="8">CBS 100526</strain>
    </source>
</reference>
<feature type="repeat" description="WD" evidence="4">
    <location>
        <begin position="937"/>
        <end position="969"/>
    </location>
</feature>
<accession>A0AAE1J1K9</accession>
<dbReference type="InterPro" id="IPR015943">
    <property type="entry name" value="WD40/YVTN_repeat-like_dom_sf"/>
</dbReference>
<dbReference type="GeneID" id="87924533"/>
<feature type="compositionally biased region" description="Basic and acidic residues" evidence="6">
    <location>
        <begin position="1135"/>
        <end position="1153"/>
    </location>
</feature>
<dbReference type="RefSeq" id="XP_062751336.1">
    <property type="nucleotide sequence ID" value="XM_062904629.1"/>
</dbReference>
<dbReference type="AlphaFoldDB" id="A0AAE1J1K9"/>
<evidence type="ECO:0000256" key="6">
    <source>
        <dbReference type="SAM" id="MobiDB-lite"/>
    </source>
</evidence>
<protein>
    <recommendedName>
        <fullName evidence="7">Heterokaryon incompatibility domain-containing protein</fullName>
    </recommendedName>
</protein>
<dbReference type="Gene3D" id="1.25.40.20">
    <property type="entry name" value="Ankyrin repeat-containing domain"/>
    <property type="match status" value="1"/>
</dbReference>
<evidence type="ECO:0000313" key="8">
    <source>
        <dbReference type="EMBL" id="KAK4062778.1"/>
    </source>
</evidence>